<dbReference type="Gene3D" id="1.10.510.10">
    <property type="entry name" value="Transferase(Phosphotransferase) domain 1"/>
    <property type="match status" value="1"/>
</dbReference>
<dbReference type="AlphaFoldDB" id="A2ETC1"/>
<keyword evidence="2" id="KW-0808">Transferase</keyword>
<dbReference type="InterPro" id="IPR008271">
    <property type="entry name" value="Ser/Thr_kinase_AS"/>
</dbReference>
<evidence type="ECO:0000313" key="2">
    <source>
        <dbReference type="EMBL" id="EAY04111.1"/>
    </source>
</evidence>
<keyword evidence="3" id="KW-1185">Reference proteome</keyword>
<dbReference type="SMART" id="SM00220">
    <property type="entry name" value="S_TKc"/>
    <property type="match status" value="1"/>
</dbReference>
<dbReference type="KEGG" id="tva:4761960"/>
<evidence type="ECO:0000259" key="1">
    <source>
        <dbReference type="PROSITE" id="PS50011"/>
    </source>
</evidence>
<gene>
    <name evidence="2" type="ORF">TVAG_483490</name>
</gene>
<dbReference type="EMBL" id="DS113485">
    <property type="protein sequence ID" value="EAY04111.1"/>
    <property type="molecule type" value="Genomic_DNA"/>
</dbReference>
<protein>
    <submittedName>
        <fullName evidence="2">CAMK family protein kinase</fullName>
    </submittedName>
</protein>
<keyword evidence="2" id="KW-0418">Kinase</keyword>
<sequence length="240" mass="28018">MEYMLNGDLQSMLEADVHFTFEEQLRFAFHILQALYYLHSRGISHRDLKPENILFDQNFNPKIADFGLSRENSSNLCTFCGSPAFMAPEVIQETEYDGRKADMWAFGVTLNILVSRRYPWKNISNEMQFIHAIKHNKLEIEIDQHAIIGDLLTNSLVIDPNARATSSYLLDLIANRQKNKCFISKLDFQRKEYQGQFLPPLYIKNNMSSFFNNNNGIGKRLKKYNLVVRKRVVESCMNYK</sequence>
<proteinExistence type="predicted"/>
<accession>A2ETC1</accession>
<organism evidence="2 3">
    <name type="scientific">Trichomonas vaginalis (strain ATCC PRA-98 / G3)</name>
    <dbReference type="NCBI Taxonomy" id="412133"/>
    <lineage>
        <taxon>Eukaryota</taxon>
        <taxon>Metamonada</taxon>
        <taxon>Parabasalia</taxon>
        <taxon>Trichomonadida</taxon>
        <taxon>Trichomonadidae</taxon>
        <taxon>Trichomonas</taxon>
    </lineage>
</organism>
<dbReference type="GO" id="GO:0004674">
    <property type="term" value="F:protein serine/threonine kinase activity"/>
    <property type="evidence" value="ECO:0000318"/>
    <property type="project" value="GO_Central"/>
</dbReference>
<reference evidence="2" key="2">
    <citation type="journal article" date="2007" name="Science">
        <title>Draft genome sequence of the sexually transmitted pathogen Trichomonas vaginalis.</title>
        <authorList>
            <person name="Carlton J.M."/>
            <person name="Hirt R.P."/>
            <person name="Silva J.C."/>
            <person name="Delcher A.L."/>
            <person name="Schatz M."/>
            <person name="Zhao Q."/>
            <person name="Wortman J.R."/>
            <person name="Bidwell S.L."/>
            <person name="Alsmark U.C.M."/>
            <person name="Besteiro S."/>
            <person name="Sicheritz-Ponten T."/>
            <person name="Noel C.J."/>
            <person name="Dacks J.B."/>
            <person name="Foster P.G."/>
            <person name="Simillion C."/>
            <person name="Van de Peer Y."/>
            <person name="Miranda-Saavedra D."/>
            <person name="Barton G.J."/>
            <person name="Westrop G.D."/>
            <person name="Mueller S."/>
            <person name="Dessi D."/>
            <person name="Fiori P.L."/>
            <person name="Ren Q."/>
            <person name="Paulsen I."/>
            <person name="Zhang H."/>
            <person name="Bastida-Corcuera F.D."/>
            <person name="Simoes-Barbosa A."/>
            <person name="Brown M.T."/>
            <person name="Hayes R.D."/>
            <person name="Mukherjee M."/>
            <person name="Okumura C.Y."/>
            <person name="Schneider R."/>
            <person name="Smith A.J."/>
            <person name="Vanacova S."/>
            <person name="Villalvazo M."/>
            <person name="Haas B.J."/>
            <person name="Pertea M."/>
            <person name="Feldblyum T.V."/>
            <person name="Utterback T.R."/>
            <person name="Shu C.L."/>
            <person name="Osoegawa K."/>
            <person name="de Jong P.J."/>
            <person name="Hrdy I."/>
            <person name="Horvathova L."/>
            <person name="Zubacova Z."/>
            <person name="Dolezal P."/>
            <person name="Malik S.B."/>
            <person name="Logsdon J.M. Jr."/>
            <person name="Henze K."/>
            <person name="Gupta A."/>
            <person name="Wang C.C."/>
            <person name="Dunne R.L."/>
            <person name="Upcroft J.A."/>
            <person name="Upcroft P."/>
            <person name="White O."/>
            <person name="Salzberg S.L."/>
            <person name="Tang P."/>
            <person name="Chiu C.-H."/>
            <person name="Lee Y.-S."/>
            <person name="Embley T.M."/>
            <person name="Coombs G.H."/>
            <person name="Mottram J.C."/>
            <person name="Tachezy J."/>
            <person name="Fraser-Liggett C.M."/>
            <person name="Johnson P.J."/>
        </authorList>
    </citation>
    <scope>NUCLEOTIDE SEQUENCE [LARGE SCALE GENOMIC DNA]</scope>
    <source>
        <strain evidence="2">G3</strain>
    </source>
</reference>
<feature type="domain" description="Protein kinase" evidence="1">
    <location>
        <begin position="1"/>
        <end position="183"/>
    </location>
</feature>
<dbReference type="PANTHER" id="PTHR24362:SF309">
    <property type="entry name" value="PROTEIN KINASE DOMAIN-CONTAINING PROTEIN"/>
    <property type="match status" value="1"/>
</dbReference>
<dbReference type="PANTHER" id="PTHR24362">
    <property type="entry name" value="SERINE/THREONINE-PROTEIN KINASE NEK"/>
    <property type="match status" value="1"/>
</dbReference>
<reference evidence="2" key="1">
    <citation type="submission" date="2006-10" db="EMBL/GenBank/DDBJ databases">
        <authorList>
            <person name="Amadeo P."/>
            <person name="Zhao Q."/>
            <person name="Wortman J."/>
            <person name="Fraser-Liggett C."/>
            <person name="Carlton J."/>
        </authorList>
    </citation>
    <scope>NUCLEOTIDE SEQUENCE</scope>
    <source>
        <strain evidence="2">G3</strain>
    </source>
</reference>
<dbReference type="Pfam" id="PF00069">
    <property type="entry name" value="Pkinase"/>
    <property type="match status" value="1"/>
</dbReference>
<dbReference type="eggNOG" id="KOG0586">
    <property type="taxonomic scope" value="Eukaryota"/>
</dbReference>
<dbReference type="VEuPathDB" id="TrichDB:TVAG_008480"/>
<dbReference type="OMA" id="PWKNISN"/>
<dbReference type="InParanoid" id="A2ETC1"/>
<dbReference type="OrthoDB" id="346907at2759"/>
<name>A2ETC1_TRIV3</name>
<dbReference type="STRING" id="5722.A2ETC1"/>
<dbReference type="PROSITE" id="PS00108">
    <property type="entry name" value="PROTEIN_KINASE_ST"/>
    <property type="match status" value="1"/>
</dbReference>
<dbReference type="InterPro" id="IPR011009">
    <property type="entry name" value="Kinase-like_dom_sf"/>
</dbReference>
<dbReference type="SUPFAM" id="SSF56112">
    <property type="entry name" value="Protein kinase-like (PK-like)"/>
    <property type="match status" value="1"/>
</dbReference>
<evidence type="ECO:0000313" key="3">
    <source>
        <dbReference type="Proteomes" id="UP000001542"/>
    </source>
</evidence>
<dbReference type="InterPro" id="IPR000719">
    <property type="entry name" value="Prot_kinase_dom"/>
</dbReference>
<dbReference type="GO" id="GO:0005524">
    <property type="term" value="F:ATP binding"/>
    <property type="evidence" value="ECO:0007669"/>
    <property type="project" value="InterPro"/>
</dbReference>
<dbReference type="PROSITE" id="PS50011">
    <property type="entry name" value="PROTEIN_KINASE_DOM"/>
    <property type="match status" value="1"/>
</dbReference>
<dbReference type="RefSeq" id="XP_001316334.1">
    <property type="nucleotide sequence ID" value="XM_001316299.1"/>
</dbReference>
<dbReference type="FunFam" id="1.10.510.10:FF:001542">
    <property type="entry name" value="CAMK family protein kinase"/>
    <property type="match status" value="1"/>
</dbReference>
<dbReference type="VEuPathDB" id="TrichDB:TVAGG3_0620470"/>
<dbReference type="Proteomes" id="UP000001542">
    <property type="component" value="Unassembled WGS sequence"/>
</dbReference>